<evidence type="ECO:0000313" key="5">
    <source>
        <dbReference type="EMBL" id="OGM07262.1"/>
    </source>
</evidence>
<organism evidence="5 6">
    <name type="scientific">Candidatus Wallbacteria bacterium GWC2_49_35</name>
    <dbReference type="NCBI Taxonomy" id="1817813"/>
    <lineage>
        <taxon>Bacteria</taxon>
        <taxon>Candidatus Walliibacteriota</taxon>
    </lineage>
</organism>
<accession>A0A1F7WWP8</accession>
<sequence length="626" mass="68347">MQSRERKKNVIEILLDTGAISEVQYLKALDFSKQLNIDPLDALITRCGADREKVMTALTSLDDGMLFLNYLDANKIVPENIVSSIQKNFSSCETIERELILHGAMSEDELAAGLAGYYGISCLKTVSVNYAACSEFFARNDRKIFDGCGAVVGDFAGGGISVYITDTAAYNKIRIFAENAGYKVKFAVISFSLAAGLREKARAASEDDMDSAVRMFSVQGAQHSVPAAGEKAEMVKDLRRADLAGETRPVVKLLNTVIYNAVEKMASDIHLEIYGGRGKVKFRIDGVLIEIMNEISFDYFFAMISRLKIMAGLDIAEHRLPQDGRFEQKIESKPVDFRVSVLPSIHGETAVVRILNQQAAGMDLAELGLYGDGLKKFATAISRPYGMILVAGPTGSGKTTTLYGAIRSIAKISDKIITIEDPVEYQMDDIVQIPVNEKKGLTFSKGLRSIVRQDPDKIMVGEIRDAETAQIAVNAALTGHTVFSTIHANNVIDSLSRLLNLGIEPYQFAASFNLIVAQRLVRKLCASCKVIDGGEAASGGEFEGAAVYRAAGCAQCGEIGYRGRTAVFEILEMNDQIREMIIEGRSPLLIRKTAVESGMKTLRRAAVEKVKSAVTSIEEIDRVTFE</sequence>
<dbReference type="InterPro" id="IPR001482">
    <property type="entry name" value="T2SS/T4SS_dom"/>
</dbReference>
<dbReference type="Gene3D" id="3.40.50.300">
    <property type="entry name" value="P-loop containing nucleotide triphosphate hydrolases"/>
    <property type="match status" value="1"/>
</dbReference>
<dbReference type="PROSITE" id="PS00662">
    <property type="entry name" value="T2SP_E"/>
    <property type="match status" value="1"/>
</dbReference>
<dbReference type="Gene3D" id="3.30.450.90">
    <property type="match status" value="1"/>
</dbReference>
<evidence type="ECO:0000313" key="6">
    <source>
        <dbReference type="Proteomes" id="UP000178735"/>
    </source>
</evidence>
<reference evidence="5 6" key="1">
    <citation type="journal article" date="2016" name="Nat. Commun.">
        <title>Thousands of microbial genomes shed light on interconnected biogeochemical processes in an aquifer system.</title>
        <authorList>
            <person name="Anantharaman K."/>
            <person name="Brown C.T."/>
            <person name="Hug L.A."/>
            <person name="Sharon I."/>
            <person name="Castelle C.J."/>
            <person name="Probst A.J."/>
            <person name="Thomas B.C."/>
            <person name="Singh A."/>
            <person name="Wilkins M.J."/>
            <person name="Karaoz U."/>
            <person name="Brodie E.L."/>
            <person name="Williams K.H."/>
            <person name="Hubbard S.S."/>
            <person name="Banfield J.F."/>
        </authorList>
    </citation>
    <scope>NUCLEOTIDE SEQUENCE [LARGE SCALE GENOMIC DNA]</scope>
</reference>
<gene>
    <name evidence="5" type="ORF">A2008_00070</name>
</gene>
<keyword evidence="2" id="KW-0547">Nucleotide-binding</keyword>
<evidence type="ECO:0000259" key="4">
    <source>
        <dbReference type="PROSITE" id="PS00662"/>
    </source>
</evidence>
<evidence type="ECO:0000256" key="3">
    <source>
        <dbReference type="ARBA" id="ARBA00022840"/>
    </source>
</evidence>
<dbReference type="InterPro" id="IPR027417">
    <property type="entry name" value="P-loop_NTPase"/>
</dbReference>
<keyword evidence="3" id="KW-0067">ATP-binding</keyword>
<dbReference type="PANTHER" id="PTHR30258:SF1">
    <property type="entry name" value="PROTEIN TRANSPORT PROTEIN HOFB HOMOLOG"/>
    <property type="match status" value="1"/>
</dbReference>
<feature type="domain" description="Bacterial type II secretion system protein E" evidence="4">
    <location>
        <begin position="451"/>
        <end position="465"/>
    </location>
</feature>
<evidence type="ECO:0000256" key="1">
    <source>
        <dbReference type="ARBA" id="ARBA00006611"/>
    </source>
</evidence>
<protein>
    <recommendedName>
        <fullName evidence="4">Bacterial type II secretion system protein E domain-containing protein</fullName>
    </recommendedName>
</protein>
<dbReference type="EMBL" id="MGFH01000047">
    <property type="protein sequence ID" value="OGM07262.1"/>
    <property type="molecule type" value="Genomic_DNA"/>
</dbReference>
<name>A0A1F7WWP8_9BACT</name>
<evidence type="ECO:0000256" key="2">
    <source>
        <dbReference type="ARBA" id="ARBA00022741"/>
    </source>
</evidence>
<comment type="caution">
    <text evidence="5">The sequence shown here is derived from an EMBL/GenBank/DDBJ whole genome shotgun (WGS) entry which is preliminary data.</text>
</comment>
<proteinExistence type="inferred from homology"/>
<dbReference type="GO" id="GO:0016887">
    <property type="term" value="F:ATP hydrolysis activity"/>
    <property type="evidence" value="ECO:0007669"/>
    <property type="project" value="TreeGrafter"/>
</dbReference>
<comment type="similarity">
    <text evidence="1">Belongs to the GSP E family.</text>
</comment>
<dbReference type="Proteomes" id="UP000178735">
    <property type="component" value="Unassembled WGS sequence"/>
</dbReference>
<dbReference type="AlphaFoldDB" id="A0A1F7WWP8"/>
<dbReference type="CDD" id="cd01129">
    <property type="entry name" value="PulE-GspE-like"/>
    <property type="match status" value="1"/>
</dbReference>
<dbReference type="Pfam" id="PF00437">
    <property type="entry name" value="T2SSE"/>
    <property type="match status" value="1"/>
</dbReference>
<dbReference type="PANTHER" id="PTHR30258">
    <property type="entry name" value="TYPE II SECRETION SYSTEM PROTEIN GSPE-RELATED"/>
    <property type="match status" value="1"/>
</dbReference>
<dbReference type="GO" id="GO:0005886">
    <property type="term" value="C:plasma membrane"/>
    <property type="evidence" value="ECO:0007669"/>
    <property type="project" value="TreeGrafter"/>
</dbReference>
<dbReference type="STRING" id="1817813.A2008_00070"/>
<dbReference type="SUPFAM" id="SSF52540">
    <property type="entry name" value="P-loop containing nucleoside triphosphate hydrolases"/>
    <property type="match status" value="1"/>
</dbReference>
<dbReference type="GO" id="GO:0005524">
    <property type="term" value="F:ATP binding"/>
    <property type="evidence" value="ECO:0007669"/>
    <property type="project" value="UniProtKB-KW"/>
</dbReference>